<keyword evidence="3" id="KW-1185">Reference proteome</keyword>
<reference evidence="2 3" key="1">
    <citation type="submission" date="2019-09" db="EMBL/GenBank/DDBJ databases">
        <title>Pararcticibacter amylolyticus gen. nov., sp. nov., isolated from a rottenly hemp rope, and reclassification of Pedobacter tournemirensis as Pararcticibacter tournemirensis comb. nov.</title>
        <authorList>
            <person name="Cai Y."/>
        </authorList>
    </citation>
    <scope>NUCLEOTIDE SEQUENCE [LARGE SCALE GENOMIC DNA]</scope>
    <source>
        <strain evidence="2 3">TF5-37.2-LB10</strain>
    </source>
</reference>
<feature type="transmembrane region" description="Helical" evidence="1">
    <location>
        <begin position="362"/>
        <end position="384"/>
    </location>
</feature>
<feature type="transmembrane region" description="Helical" evidence="1">
    <location>
        <begin position="213"/>
        <end position="236"/>
    </location>
</feature>
<feature type="transmembrane region" description="Helical" evidence="1">
    <location>
        <begin position="162"/>
        <end position="183"/>
    </location>
</feature>
<gene>
    <name evidence="2" type="ORF">F1649_16345</name>
</gene>
<dbReference type="OrthoDB" id="111691at2"/>
<feature type="transmembrane region" description="Helical" evidence="1">
    <location>
        <begin position="20"/>
        <end position="42"/>
    </location>
</feature>
<organism evidence="2 3">
    <name type="scientific">Arcticibacter tournemirensis</name>
    <dbReference type="NCBI Taxonomy" id="699437"/>
    <lineage>
        <taxon>Bacteria</taxon>
        <taxon>Pseudomonadati</taxon>
        <taxon>Bacteroidota</taxon>
        <taxon>Sphingobacteriia</taxon>
        <taxon>Sphingobacteriales</taxon>
        <taxon>Sphingobacteriaceae</taxon>
        <taxon>Arcticibacter</taxon>
    </lineage>
</organism>
<dbReference type="EMBL" id="VWNE01000028">
    <property type="protein sequence ID" value="KAA8479701.1"/>
    <property type="molecule type" value="Genomic_DNA"/>
</dbReference>
<dbReference type="RefSeq" id="WP_141814697.1">
    <property type="nucleotide sequence ID" value="NZ_VFPL01000001.1"/>
</dbReference>
<dbReference type="InterPro" id="IPR005625">
    <property type="entry name" value="PepSY-ass_TM"/>
</dbReference>
<accession>A0A5M9H121</accession>
<name>A0A5M9H121_9SPHI</name>
<protein>
    <submittedName>
        <fullName evidence="2">PepSY domain-containing protein</fullName>
    </submittedName>
</protein>
<keyword evidence="1" id="KW-0812">Transmembrane</keyword>
<evidence type="ECO:0000256" key="1">
    <source>
        <dbReference type="SAM" id="Phobius"/>
    </source>
</evidence>
<keyword evidence="1" id="KW-0472">Membrane</keyword>
<proteinExistence type="predicted"/>
<dbReference type="Pfam" id="PF03929">
    <property type="entry name" value="PepSY_TM"/>
    <property type="match status" value="1"/>
</dbReference>
<comment type="caution">
    <text evidence="2">The sequence shown here is derived from an EMBL/GenBank/DDBJ whole genome shotgun (WGS) entry which is preliminary data.</text>
</comment>
<dbReference type="Proteomes" id="UP000322918">
    <property type="component" value="Unassembled WGS sequence"/>
</dbReference>
<sequence length="411" mass="47641">MKKRKPAKSRFRKIIGWLHLWIGIITGVVIFIVSITGCLFVFEEELFDIFHSKITHVAETGPQKPVSLLIANAQKKLGKDKPIKTLVLKNGVNKSFVFEAYEAKKPDEWGLSYFSQVDYMNRVFVNQYTGEVLGIVDVKYEFFNIVEQLHRQLLLVKPLGRLIVGICILLFVFMLLSGIILWWPKNYKQFKRSIKIKWNSKWKRINYDLHNSLGFYVLPAALLIAVTGLVWSFSWWENGIYQIMGGNDKKLFRRELPALTGTADTTLNKTDAIYAKLRKAVKNDWEHLVLNLPDESNKQAMAFVHISNNKDGWKGASYFYFDGRDGRLFDTMPHEKKSLAMKWRNSNYYIHTGGIYGLWTKILAFIASLVCASLPITGFLIWWGKHNKKYKNSRVATMRSSIKNRPMVHIF</sequence>
<dbReference type="PANTHER" id="PTHR34219">
    <property type="entry name" value="IRON-REGULATED INNER MEMBRANE PROTEIN-RELATED"/>
    <property type="match status" value="1"/>
</dbReference>
<dbReference type="AlphaFoldDB" id="A0A5M9H121"/>
<evidence type="ECO:0000313" key="2">
    <source>
        <dbReference type="EMBL" id="KAA8479701.1"/>
    </source>
</evidence>
<evidence type="ECO:0000313" key="3">
    <source>
        <dbReference type="Proteomes" id="UP000322918"/>
    </source>
</evidence>
<dbReference type="PANTHER" id="PTHR34219:SF3">
    <property type="entry name" value="BLL7967 PROTEIN"/>
    <property type="match status" value="1"/>
</dbReference>
<keyword evidence="1" id="KW-1133">Transmembrane helix</keyword>